<evidence type="ECO:0000256" key="1">
    <source>
        <dbReference type="SAM" id="Phobius"/>
    </source>
</evidence>
<dbReference type="AlphaFoldDB" id="A0A162V7C4"/>
<keyword evidence="1" id="KW-0472">Membrane</keyword>
<dbReference type="GeneID" id="29001738"/>
<dbReference type="Proteomes" id="UP000077315">
    <property type="component" value="Unassembled WGS sequence"/>
</dbReference>
<dbReference type="RefSeq" id="XP_018298613.1">
    <property type="nucleotide sequence ID" value="XM_018440832.1"/>
</dbReference>
<organism evidence="2 3">
    <name type="scientific">Phycomyces blakesleeanus (strain ATCC 8743b / DSM 1359 / FGSC 10004 / NBRC 33097 / NRRL 1555)</name>
    <dbReference type="NCBI Taxonomy" id="763407"/>
    <lineage>
        <taxon>Eukaryota</taxon>
        <taxon>Fungi</taxon>
        <taxon>Fungi incertae sedis</taxon>
        <taxon>Mucoromycota</taxon>
        <taxon>Mucoromycotina</taxon>
        <taxon>Mucoromycetes</taxon>
        <taxon>Mucorales</taxon>
        <taxon>Phycomycetaceae</taxon>
        <taxon>Phycomyces</taxon>
    </lineage>
</organism>
<name>A0A162V7C4_PHYB8</name>
<keyword evidence="3" id="KW-1185">Reference proteome</keyword>
<proteinExistence type="predicted"/>
<dbReference type="EMBL" id="KV440971">
    <property type="protein sequence ID" value="OAD80573.1"/>
    <property type="molecule type" value="Genomic_DNA"/>
</dbReference>
<sequence length="104" mass="12046">MTVTQEKITEPFFSVHVLVLHTILGAMLQLEMSFCDSHNHLTLLRFFTSERYLAQEFSVFLQTKYKVSSYSAEFFIRYSINIKTNHYEAAGSDKIVVDEATVLK</sequence>
<accession>A0A162V7C4</accession>
<evidence type="ECO:0000313" key="2">
    <source>
        <dbReference type="EMBL" id="OAD80573.1"/>
    </source>
</evidence>
<keyword evidence="1" id="KW-1133">Transmembrane helix</keyword>
<dbReference type="VEuPathDB" id="FungiDB:PHYBLDRAFT_61624"/>
<evidence type="ECO:0000313" key="3">
    <source>
        <dbReference type="Proteomes" id="UP000077315"/>
    </source>
</evidence>
<keyword evidence="1" id="KW-0812">Transmembrane</keyword>
<dbReference type="InParanoid" id="A0A162V7C4"/>
<gene>
    <name evidence="2" type="ORF">PHYBLDRAFT_61624</name>
</gene>
<feature type="transmembrane region" description="Helical" evidence="1">
    <location>
        <begin position="12"/>
        <end position="30"/>
    </location>
</feature>
<protein>
    <submittedName>
        <fullName evidence="2">Uncharacterized protein</fullName>
    </submittedName>
</protein>
<reference evidence="3" key="1">
    <citation type="submission" date="2015-06" db="EMBL/GenBank/DDBJ databases">
        <title>Expansion of signal transduction pathways in fungi by whole-genome duplication.</title>
        <authorList>
            <consortium name="DOE Joint Genome Institute"/>
            <person name="Corrochano L.M."/>
            <person name="Kuo A."/>
            <person name="Marcet-Houben M."/>
            <person name="Polaino S."/>
            <person name="Salamov A."/>
            <person name="Villalobos J.M."/>
            <person name="Alvarez M.I."/>
            <person name="Avalos J."/>
            <person name="Benito E.P."/>
            <person name="Benoit I."/>
            <person name="Burger G."/>
            <person name="Camino L.P."/>
            <person name="Canovas D."/>
            <person name="Cerda-Olmedo E."/>
            <person name="Cheng J.-F."/>
            <person name="Dominguez A."/>
            <person name="Elias M."/>
            <person name="Eslava A.P."/>
            <person name="Glaser F."/>
            <person name="Grimwood J."/>
            <person name="Gutierrez G."/>
            <person name="Heitman J."/>
            <person name="Henrissat B."/>
            <person name="Iturriaga E.A."/>
            <person name="Lang B.F."/>
            <person name="Lavin J.L."/>
            <person name="Lee S."/>
            <person name="Li W."/>
            <person name="Lindquist E."/>
            <person name="Lopez-Garcia S."/>
            <person name="Luque E.M."/>
            <person name="Marcos A.T."/>
            <person name="Martin J."/>
            <person name="McCluskey K."/>
            <person name="Medina H.R."/>
            <person name="Miralles-Duran A."/>
            <person name="Miyazaki A."/>
            <person name="Munoz-Torres E."/>
            <person name="Oguiza J.A."/>
            <person name="Ohm R."/>
            <person name="Olmedo M."/>
            <person name="Orejas M."/>
            <person name="Ortiz-Castellanos L."/>
            <person name="Pisabarro A.G."/>
            <person name="Rodriguez-Romero J."/>
            <person name="Ruiz-Herrera J."/>
            <person name="Ruiz-Vazquez R."/>
            <person name="Sanz C."/>
            <person name="Schackwitz W."/>
            <person name="Schmutz J."/>
            <person name="Shahriari M."/>
            <person name="Shelest E."/>
            <person name="Silva-Franco F."/>
            <person name="Soanes D."/>
            <person name="Syed K."/>
            <person name="Tagua V.G."/>
            <person name="Talbot N.J."/>
            <person name="Thon M."/>
            <person name="De vries R.P."/>
            <person name="Wiebenga A."/>
            <person name="Yadav J.S."/>
            <person name="Braun E.L."/>
            <person name="Baker S."/>
            <person name="Garre V."/>
            <person name="Horwitz B."/>
            <person name="Torres-Martinez S."/>
            <person name="Idnurm A."/>
            <person name="Herrera-Estrella A."/>
            <person name="Gabaldon T."/>
            <person name="Grigoriev I.V."/>
        </authorList>
    </citation>
    <scope>NUCLEOTIDE SEQUENCE [LARGE SCALE GENOMIC DNA]</scope>
    <source>
        <strain evidence="3">NRRL 1555(-)</strain>
    </source>
</reference>